<dbReference type="Gene3D" id="3.40.250.10">
    <property type="entry name" value="Rhodanese-like domain"/>
    <property type="match status" value="1"/>
</dbReference>
<dbReference type="PANTHER" id="PTHR43031">
    <property type="entry name" value="FAD-DEPENDENT OXIDOREDUCTASE"/>
    <property type="match status" value="1"/>
</dbReference>
<dbReference type="SMART" id="SM00450">
    <property type="entry name" value="RHOD"/>
    <property type="match status" value="1"/>
</dbReference>
<dbReference type="GO" id="GO:0004792">
    <property type="term" value="F:thiosulfate-cyanide sulfurtransferase activity"/>
    <property type="evidence" value="ECO:0007669"/>
    <property type="project" value="UniProtKB-EC"/>
</dbReference>
<organism evidence="2 3">
    <name type="scientific">Streptomyces griseus</name>
    <dbReference type="NCBI Taxonomy" id="1911"/>
    <lineage>
        <taxon>Bacteria</taxon>
        <taxon>Bacillati</taxon>
        <taxon>Actinomycetota</taxon>
        <taxon>Actinomycetes</taxon>
        <taxon>Kitasatosporales</taxon>
        <taxon>Streptomycetaceae</taxon>
        <taxon>Streptomyces</taxon>
    </lineage>
</organism>
<proteinExistence type="predicted"/>
<name>A0A380P9V6_STRGR</name>
<dbReference type="Pfam" id="PF00581">
    <property type="entry name" value="Rhodanese"/>
    <property type="match status" value="1"/>
</dbReference>
<sequence length="124" mass="12904">MQTMFPLHRRTTRLSVGEARARTGGKRPEAVLLDVREKPEWRAGHAPGAVHAPLTGLVAGAALPVSTRGRALVVICRSGHRSQRAARLLAGRGADAVDVVGGMNAWAAAGYPVVGERESGGPPA</sequence>
<dbReference type="AlphaFoldDB" id="A0A380P9V6"/>
<dbReference type="InterPro" id="IPR036873">
    <property type="entry name" value="Rhodanese-like_dom_sf"/>
</dbReference>
<dbReference type="Proteomes" id="UP000254150">
    <property type="component" value="Unassembled WGS sequence"/>
</dbReference>
<dbReference type="EC" id="2.8.1.1" evidence="2"/>
<dbReference type="PROSITE" id="PS50206">
    <property type="entry name" value="RHODANESE_3"/>
    <property type="match status" value="1"/>
</dbReference>
<dbReference type="SUPFAM" id="SSF52821">
    <property type="entry name" value="Rhodanese/Cell cycle control phosphatase"/>
    <property type="match status" value="1"/>
</dbReference>
<dbReference type="CDD" id="cd00158">
    <property type="entry name" value="RHOD"/>
    <property type="match status" value="1"/>
</dbReference>
<protein>
    <submittedName>
        <fullName evidence="2">Rhodanese domain protein</fullName>
        <ecNumber evidence="2">2.8.1.1</ecNumber>
    </submittedName>
</protein>
<dbReference type="PANTHER" id="PTHR43031:SF1">
    <property type="entry name" value="PYRIDINE NUCLEOTIDE-DISULPHIDE OXIDOREDUCTASE"/>
    <property type="match status" value="1"/>
</dbReference>
<dbReference type="EMBL" id="UHID01000008">
    <property type="protein sequence ID" value="SUP61956.1"/>
    <property type="molecule type" value="Genomic_DNA"/>
</dbReference>
<reference evidence="2 3" key="1">
    <citation type="submission" date="2018-06" db="EMBL/GenBank/DDBJ databases">
        <authorList>
            <consortium name="Pathogen Informatics"/>
            <person name="Doyle S."/>
        </authorList>
    </citation>
    <scope>NUCLEOTIDE SEQUENCE [LARGE SCALE GENOMIC DNA]</scope>
    <source>
        <strain evidence="2 3">NCTC7807</strain>
    </source>
</reference>
<feature type="domain" description="Rhodanese" evidence="1">
    <location>
        <begin position="26"/>
        <end position="115"/>
    </location>
</feature>
<keyword evidence="2" id="KW-0808">Transferase</keyword>
<gene>
    <name evidence="2" type="primary">glpE</name>
    <name evidence="2" type="ORF">NCTC7807_05115</name>
</gene>
<evidence type="ECO:0000259" key="1">
    <source>
        <dbReference type="PROSITE" id="PS50206"/>
    </source>
</evidence>
<dbReference type="InterPro" id="IPR050229">
    <property type="entry name" value="GlpE_sulfurtransferase"/>
</dbReference>
<evidence type="ECO:0000313" key="2">
    <source>
        <dbReference type="EMBL" id="SUP61956.1"/>
    </source>
</evidence>
<dbReference type="InterPro" id="IPR001763">
    <property type="entry name" value="Rhodanese-like_dom"/>
</dbReference>
<accession>A0A380P9V6</accession>
<evidence type="ECO:0000313" key="3">
    <source>
        <dbReference type="Proteomes" id="UP000254150"/>
    </source>
</evidence>